<feature type="transmembrane region" description="Helical" evidence="9">
    <location>
        <begin position="122"/>
        <end position="149"/>
    </location>
</feature>
<feature type="transmembrane region" description="Helical" evidence="9">
    <location>
        <begin position="52"/>
        <end position="78"/>
    </location>
</feature>
<dbReference type="Gene3D" id="1.20.1070.10">
    <property type="entry name" value="Rhodopsin 7-helix transmembrane proteins"/>
    <property type="match status" value="1"/>
</dbReference>
<evidence type="ECO:0000313" key="12">
    <source>
        <dbReference type="Proteomes" id="UP000075886"/>
    </source>
</evidence>
<evidence type="ECO:0000256" key="2">
    <source>
        <dbReference type="ARBA" id="ARBA00010663"/>
    </source>
</evidence>
<feature type="transmembrane region" description="Helical" evidence="9">
    <location>
        <begin position="161"/>
        <end position="183"/>
    </location>
</feature>
<reference evidence="11" key="2">
    <citation type="submission" date="2020-05" db="UniProtKB">
        <authorList>
            <consortium name="EnsemblMetazoa"/>
        </authorList>
    </citation>
    <scope>IDENTIFICATION</scope>
    <source>
        <strain evidence="11">FAR1</strain>
    </source>
</reference>
<dbReference type="Proteomes" id="UP000075886">
    <property type="component" value="Unassembled WGS sequence"/>
</dbReference>
<evidence type="ECO:0000256" key="6">
    <source>
        <dbReference type="ARBA" id="ARBA00023136"/>
    </source>
</evidence>
<dbReference type="InterPro" id="IPR017452">
    <property type="entry name" value="GPCR_Rhodpsn_7TM"/>
</dbReference>
<keyword evidence="5" id="KW-0297">G-protein coupled receptor</keyword>
<sequence>MSNRMRSTTLADPKTIPEEFMQAVMHVVLGEQNYSATGDYSAPHLKPVVARIYPLFILLYAIPTAVGLTLNVLIIVYISKYRLYRDVTHAFLVNLAVCHCVQSAFVLPITLMVMLIKNWVFGQFLCFFLPLLQDIPLHVAMLSHLLIAWDRKRWLTDPLKVRLPAFVCSCASWLAGLVIALPYPIYTTYLDLENYVPGFAGVGICLVNLVDDMQEYTRGLFVIM</sequence>
<feature type="transmembrane region" description="Helical" evidence="9">
    <location>
        <begin position="90"/>
        <end position="116"/>
    </location>
</feature>
<dbReference type="SUPFAM" id="SSF81321">
    <property type="entry name" value="Family A G protein-coupled receptor-like"/>
    <property type="match status" value="1"/>
</dbReference>
<dbReference type="PRINTS" id="PR00237">
    <property type="entry name" value="GPCRRHODOPSN"/>
</dbReference>
<reference evidence="12" key="1">
    <citation type="submission" date="2014-01" db="EMBL/GenBank/DDBJ databases">
        <title>The Genome Sequence of Anopheles farauti FAR1 (V2).</title>
        <authorList>
            <consortium name="The Broad Institute Genomics Platform"/>
            <person name="Neafsey D.E."/>
            <person name="Besansky N."/>
            <person name="Howell P."/>
            <person name="Walton C."/>
            <person name="Young S.K."/>
            <person name="Zeng Q."/>
            <person name="Gargeya S."/>
            <person name="Fitzgerald M."/>
            <person name="Haas B."/>
            <person name="Abouelleil A."/>
            <person name="Allen A.W."/>
            <person name="Alvarado L."/>
            <person name="Arachchi H.M."/>
            <person name="Berlin A.M."/>
            <person name="Chapman S.B."/>
            <person name="Gainer-Dewar J."/>
            <person name="Goldberg J."/>
            <person name="Griggs A."/>
            <person name="Gujja S."/>
            <person name="Hansen M."/>
            <person name="Howarth C."/>
            <person name="Imamovic A."/>
            <person name="Ireland A."/>
            <person name="Larimer J."/>
            <person name="McCowan C."/>
            <person name="Murphy C."/>
            <person name="Pearson M."/>
            <person name="Poon T.W."/>
            <person name="Priest M."/>
            <person name="Roberts A."/>
            <person name="Saif S."/>
            <person name="Shea T."/>
            <person name="Sisk P."/>
            <person name="Sykes S."/>
            <person name="Wortman J."/>
            <person name="Nusbaum C."/>
            <person name="Birren B."/>
        </authorList>
    </citation>
    <scope>NUCLEOTIDE SEQUENCE [LARGE SCALE GENOMIC DNA]</scope>
    <source>
        <strain evidence="12">FAR1</strain>
    </source>
</reference>
<keyword evidence="12" id="KW-1185">Reference proteome</keyword>
<evidence type="ECO:0000313" key="11">
    <source>
        <dbReference type="EnsemblMetazoa" id="AFAF014154-PA"/>
    </source>
</evidence>
<evidence type="ECO:0000256" key="9">
    <source>
        <dbReference type="SAM" id="Phobius"/>
    </source>
</evidence>
<comment type="similarity">
    <text evidence="2">Belongs to the G-protein coupled receptor 1 family.</text>
</comment>
<evidence type="ECO:0000256" key="4">
    <source>
        <dbReference type="ARBA" id="ARBA00022989"/>
    </source>
</evidence>
<dbReference type="Pfam" id="PF00001">
    <property type="entry name" value="7tm_1"/>
    <property type="match status" value="1"/>
</dbReference>
<evidence type="ECO:0000256" key="8">
    <source>
        <dbReference type="ARBA" id="ARBA00023224"/>
    </source>
</evidence>
<keyword evidence="3 9" id="KW-0812">Transmembrane</keyword>
<evidence type="ECO:0000256" key="5">
    <source>
        <dbReference type="ARBA" id="ARBA00023040"/>
    </source>
</evidence>
<accession>A0A182QPA2</accession>
<organism evidence="11 12">
    <name type="scientific">Anopheles farauti</name>
    <dbReference type="NCBI Taxonomy" id="69004"/>
    <lineage>
        <taxon>Eukaryota</taxon>
        <taxon>Metazoa</taxon>
        <taxon>Ecdysozoa</taxon>
        <taxon>Arthropoda</taxon>
        <taxon>Hexapoda</taxon>
        <taxon>Insecta</taxon>
        <taxon>Pterygota</taxon>
        <taxon>Neoptera</taxon>
        <taxon>Endopterygota</taxon>
        <taxon>Diptera</taxon>
        <taxon>Nematocera</taxon>
        <taxon>Culicoidea</taxon>
        <taxon>Culicidae</taxon>
        <taxon>Anophelinae</taxon>
        <taxon>Anopheles</taxon>
    </lineage>
</organism>
<comment type="subcellular location">
    <subcellularLocation>
        <location evidence="1">Membrane</location>
        <topology evidence="1">Multi-pass membrane protein</topology>
    </subcellularLocation>
</comment>
<dbReference type="GO" id="GO:0008188">
    <property type="term" value="F:neuropeptide receptor activity"/>
    <property type="evidence" value="ECO:0007669"/>
    <property type="project" value="TreeGrafter"/>
</dbReference>
<keyword evidence="6 9" id="KW-0472">Membrane</keyword>
<dbReference type="PANTHER" id="PTHR24238">
    <property type="entry name" value="G-PROTEIN COUPLED RECEPTOR"/>
    <property type="match status" value="1"/>
</dbReference>
<dbReference type="AlphaFoldDB" id="A0A182QPA2"/>
<dbReference type="PANTHER" id="PTHR24238:SF69">
    <property type="entry name" value="G-PROTEIN COUPLED RECEPTOR 165"/>
    <property type="match status" value="1"/>
</dbReference>
<dbReference type="PROSITE" id="PS50262">
    <property type="entry name" value="G_PROTEIN_RECEP_F1_2"/>
    <property type="match status" value="1"/>
</dbReference>
<evidence type="ECO:0000256" key="3">
    <source>
        <dbReference type="ARBA" id="ARBA00022692"/>
    </source>
</evidence>
<feature type="domain" description="G-protein coupled receptors family 1 profile" evidence="10">
    <location>
        <begin position="70"/>
        <end position="224"/>
    </location>
</feature>
<dbReference type="InterPro" id="IPR000276">
    <property type="entry name" value="GPCR_Rhodpsn"/>
</dbReference>
<name>A0A182QPA2_9DIPT</name>
<proteinExistence type="inferred from homology"/>
<feature type="transmembrane region" description="Helical" evidence="9">
    <location>
        <begin position="195"/>
        <end position="211"/>
    </location>
</feature>
<dbReference type="GO" id="GO:0005886">
    <property type="term" value="C:plasma membrane"/>
    <property type="evidence" value="ECO:0007669"/>
    <property type="project" value="TreeGrafter"/>
</dbReference>
<protein>
    <recommendedName>
        <fullName evidence="10">G-protein coupled receptors family 1 profile domain-containing protein</fullName>
    </recommendedName>
</protein>
<keyword evidence="4 9" id="KW-1133">Transmembrane helix</keyword>
<dbReference type="VEuPathDB" id="VectorBase:AFAF014154"/>
<keyword evidence="7" id="KW-0675">Receptor</keyword>
<keyword evidence="8" id="KW-0807">Transducer</keyword>
<dbReference type="EMBL" id="AXCN02002232">
    <property type="status" value="NOT_ANNOTATED_CDS"/>
    <property type="molecule type" value="Genomic_DNA"/>
</dbReference>
<evidence type="ECO:0000256" key="1">
    <source>
        <dbReference type="ARBA" id="ARBA00004141"/>
    </source>
</evidence>
<evidence type="ECO:0000256" key="7">
    <source>
        <dbReference type="ARBA" id="ARBA00023170"/>
    </source>
</evidence>
<evidence type="ECO:0000259" key="10">
    <source>
        <dbReference type="PROSITE" id="PS50262"/>
    </source>
</evidence>
<dbReference type="EnsemblMetazoa" id="AFAF014154-RA">
    <property type="protein sequence ID" value="AFAF014154-PA"/>
    <property type="gene ID" value="AFAF014154"/>
</dbReference>